<dbReference type="Gene3D" id="3.30.559.10">
    <property type="entry name" value="Chloramphenicol acetyltransferase-like domain"/>
    <property type="match status" value="3"/>
</dbReference>
<dbReference type="PROSITE" id="PS00012">
    <property type="entry name" value="PHOSPHOPANTETHEINE"/>
    <property type="match status" value="3"/>
</dbReference>
<evidence type="ECO:0000313" key="7">
    <source>
        <dbReference type="Proteomes" id="UP000503162"/>
    </source>
</evidence>
<feature type="domain" description="Carrier" evidence="5">
    <location>
        <begin position="1604"/>
        <end position="1678"/>
    </location>
</feature>
<dbReference type="GO" id="GO:0003824">
    <property type="term" value="F:catalytic activity"/>
    <property type="evidence" value="ECO:0007669"/>
    <property type="project" value="InterPro"/>
</dbReference>
<dbReference type="Gene3D" id="3.40.50.980">
    <property type="match status" value="8"/>
</dbReference>
<dbReference type="FunFam" id="3.40.50.12780:FF:000012">
    <property type="entry name" value="Non-ribosomal peptide synthetase"/>
    <property type="match status" value="4"/>
</dbReference>
<dbReference type="InterPro" id="IPR045851">
    <property type="entry name" value="AMP-bd_C_sf"/>
</dbReference>
<reference evidence="6 7" key="1">
    <citation type="submission" date="2020-03" db="EMBL/GenBank/DDBJ databases">
        <title>Hydrogenophaga sp. nov. isolated from cyanobacterial mat.</title>
        <authorList>
            <person name="Thorat V."/>
            <person name="Kirdat K."/>
            <person name="Tiwarekar B."/>
            <person name="Costa E.D."/>
            <person name="Yadav A."/>
        </authorList>
    </citation>
    <scope>NUCLEOTIDE SEQUENCE [LARGE SCALE GENOMIC DNA]</scope>
    <source>
        <strain evidence="6 7">BA0156</strain>
    </source>
</reference>
<evidence type="ECO:0000256" key="2">
    <source>
        <dbReference type="ARBA" id="ARBA00006432"/>
    </source>
</evidence>
<dbReference type="InterPro" id="IPR025110">
    <property type="entry name" value="AMP-bd_C"/>
</dbReference>
<dbReference type="InterPro" id="IPR010071">
    <property type="entry name" value="AA_adenyl_dom"/>
</dbReference>
<dbReference type="InterPro" id="IPR029058">
    <property type="entry name" value="AB_hydrolase_fold"/>
</dbReference>
<dbReference type="SUPFAM" id="SSF56801">
    <property type="entry name" value="Acetyl-CoA synthetase-like"/>
    <property type="match status" value="4"/>
</dbReference>
<dbReference type="PANTHER" id="PTHR45527">
    <property type="entry name" value="NONRIBOSOMAL PEPTIDE SYNTHETASE"/>
    <property type="match status" value="1"/>
</dbReference>
<comment type="similarity">
    <text evidence="2">Belongs to the ATP-dependent AMP-binding enzyme family.</text>
</comment>
<dbReference type="Pfam" id="PF00550">
    <property type="entry name" value="PP-binding"/>
    <property type="match status" value="4"/>
</dbReference>
<evidence type="ECO:0000313" key="6">
    <source>
        <dbReference type="EMBL" id="QIM51882.1"/>
    </source>
</evidence>
<keyword evidence="7" id="KW-1185">Reference proteome</keyword>
<dbReference type="Gene3D" id="3.40.50.1820">
    <property type="entry name" value="alpha/beta hydrolase"/>
    <property type="match status" value="1"/>
</dbReference>
<dbReference type="SMART" id="SM00823">
    <property type="entry name" value="PKS_PP"/>
    <property type="match status" value="3"/>
</dbReference>
<dbReference type="PROSITE" id="PS00455">
    <property type="entry name" value="AMP_BINDING"/>
    <property type="match status" value="4"/>
</dbReference>
<dbReference type="CDD" id="cd19531">
    <property type="entry name" value="LCL_NRPS-like"/>
    <property type="match status" value="1"/>
</dbReference>
<dbReference type="FunFam" id="1.10.1200.10:FF:000005">
    <property type="entry name" value="Nonribosomal peptide synthetase 1"/>
    <property type="match status" value="3"/>
</dbReference>
<dbReference type="PROSITE" id="PS50075">
    <property type="entry name" value="CARRIER"/>
    <property type="match status" value="4"/>
</dbReference>
<dbReference type="FunFam" id="3.30.559.10:FF:000012">
    <property type="entry name" value="Non-ribosomal peptide synthetase"/>
    <property type="match status" value="1"/>
</dbReference>
<dbReference type="FunFam" id="2.30.38.10:FF:000001">
    <property type="entry name" value="Non-ribosomal peptide synthetase PvdI"/>
    <property type="match status" value="2"/>
</dbReference>
<dbReference type="GO" id="GO:0031177">
    <property type="term" value="F:phosphopantetheine binding"/>
    <property type="evidence" value="ECO:0007669"/>
    <property type="project" value="InterPro"/>
</dbReference>
<keyword evidence="4" id="KW-0597">Phosphoprotein</keyword>
<dbReference type="Proteomes" id="UP000503162">
    <property type="component" value="Chromosome"/>
</dbReference>
<dbReference type="GO" id="GO:0044550">
    <property type="term" value="P:secondary metabolite biosynthetic process"/>
    <property type="evidence" value="ECO:0007669"/>
    <property type="project" value="UniProtKB-ARBA"/>
</dbReference>
<dbReference type="KEGG" id="hcz:G9Q37_06880"/>
<gene>
    <name evidence="6" type="ORF">G9Q37_06880</name>
</gene>
<keyword evidence="3" id="KW-0596">Phosphopantetheine</keyword>
<dbReference type="Gene3D" id="2.30.38.10">
    <property type="entry name" value="Luciferase, Domain 3"/>
    <property type="match status" value="4"/>
</dbReference>
<dbReference type="FunFam" id="3.30.300.30:FF:000010">
    <property type="entry name" value="Enterobactin synthetase component F"/>
    <property type="match status" value="3"/>
</dbReference>
<dbReference type="RefSeq" id="WP_166226439.1">
    <property type="nucleotide sequence ID" value="NZ_CP049989.1"/>
</dbReference>
<feature type="domain" description="Carrier" evidence="5">
    <location>
        <begin position="531"/>
        <end position="605"/>
    </location>
</feature>
<dbReference type="InterPro" id="IPR036736">
    <property type="entry name" value="ACP-like_sf"/>
</dbReference>
<dbReference type="Pfam" id="PF00501">
    <property type="entry name" value="AMP-binding"/>
    <property type="match status" value="4"/>
</dbReference>
<feature type="domain" description="Carrier" evidence="5">
    <location>
        <begin position="2692"/>
        <end position="2767"/>
    </location>
</feature>
<evidence type="ECO:0000256" key="3">
    <source>
        <dbReference type="ARBA" id="ARBA00022450"/>
    </source>
</evidence>
<comment type="cofactor">
    <cofactor evidence="1">
        <name>pantetheine 4'-phosphate</name>
        <dbReference type="ChEBI" id="CHEBI:47942"/>
    </cofactor>
</comment>
<dbReference type="InterPro" id="IPR020806">
    <property type="entry name" value="PKS_PP-bd"/>
</dbReference>
<sequence length="3828" mass="411517">MRAPVPQDFQLSAPEGFDGLPVHRLVEAQAAATPEATAVVFGDQSLSYAGLNAQANRLARALQALGAGPGVTVGLHLQRSLELPLAYLAVLKSGAAFVPLDPELPAARLAQLLADTAAPIVLTQSAQQASLQAAVEGAQPKWLALDALPSSLAAHDSTNLALDLAPEALAYVLYTSGSTGMPKGVMVPHAALSNVLQWTVKACGLGPGQRMLHKTSIGFDPSLLDLFAPWLCGATTVVAQPGEHALSDALVNTLRAQRITHVILVPSQLRAVLELPALADCTDLRYVIAGGEALDTALARALLQRLPGVTLGNFYGPTETTIVSVQHEVGREPADPMPIGHPIAGTHCHVLGPERQLLPAGAEGELFIGGRGLALGYLNRPELTAERFVPDPFNPGQRLYATGDRVRWLPDGQLQYLGRTDDQVKIRGVRIELGEVEAAINALPQVQHAVVAAHEERPGQHRLVAYVVGKAGWEPGDLRAALREQLPEAMLPTAWVALERVPLLPSGKPDRKALPAPDAQALAFGSAAYEAPQGAQEALLAQAWQAVLAVPRVGRHDHFFDLGGHSLLAMQLVARLREAGSRLAVRDVFDQPVLQTLAQRMRADTPSDLTDAPSAIPLGTQRLTPDDVPLAGLSQAALDTLVARIPGGLDNLQDVYPLGPLQEGLLVHHRLHPDQDPYWLDLVLAFDEEQAMQDHAQALQRIAARHDAWRTRFAWDDLPHPVQLVLRHAPPTLTTHALEPGEDAEATLRRHVQQTRFDLQHTPLVRLHAMQDTTHRRWLLAVQMHHLIGDQLSQEIVSLETAAILAGREAELPPAPAYRHFVQATCAADGATQEAHFKALLGDLAEGTVPFGVSAIGPEGVDAHRVRLDTAASAALRAAARRQGVPVSVLAHTAWALLLARCSARDDVVFGTVLSGRLAGGGDTARTVGLFVNTLPLRLRLAGQSAAQAVRQTRETLTGLMAHEQTPLAVAQRCSAVPAARPLFTSNLNFRSQREAAAVRDGRVLSRSQGTHYPIGVAIDDLGDGFEIEAQCAAGIAPQALAAQLLQALKGLADALLDAPDTPALAIEVLPPAQRHQQLVDWNASAHDAFDARPVHRLVEAQAAATPEATAVVFGDQSLSYAELNAQANRLARELQALGAGPGVTVGLHLQRSLELPLAYLAVLKSGAAFVPLDPELPAARLAQLLADTAAPIVLTQSAQQASLQAAVEGAQPKWLALDALPPSLAAHDSTNLALDLAPEALAYVLYTSGSTGMPKGVMVPHAALSNVLQWTVKACGLGPGQRMLHKTSIGFDPSLLDLFAPWLCGATTVVAQPGEHALSDALVNTLRAQRITHVILVPSQLRAVLELPALADCTDLRYVIAGGEALDTALARALLQRLPGVTLGNFYGPTETTIVSVQHEVGREPADPMPIGHPIAGTHCHVLGPERQLLPAGAEGELFIGGRGLALGYLNRPELTAERFVPDPFNPGQRLYATGDRVRWLPDGQLQYLGRTDDQVKIRGVRIELGEVEAAINALPQVQHAVVAAHEERPGQHRLVAYVVGKAGWEPGDLRAALREQLPEAMLPTAWVALERVPLLPSGKPDRKALPAPDAQALAFGSAAYEAPQGAQEALLAQAWQAVLAVPRVGRHDHFFDLGGHSLLAMQLVARLREAGCHVEARTVFDHPVLCELAQRLRPLTQAADVTAPQGLPLGATRITPEQVPLAELSQAELDALLAHVPGGCANVQDIYRLAPLQEGLLFHHRLNPAHDEYLVWSVRSFDSAAARERYIAGLQAMVQRHDAWRTCFAWEGLPHPVQVVLRDAQLPVHPQVAEPGRDALNALKAAVAPSRAPMDVREAPLLRCHTLDDAVSQRWLLAIQMHHLTGDHVSLEVVEQEIARLCEDPGAVLEPAPAYRPFVQRARAVDPLAQEAHFQEALGEVTEGTMPFGVRNIGSDGVRGHRASVDAALGAKLRRAARRHGVTAGVLWHTGWALLLARAAQRHDPVFGTVLSGRLDGADQQARTVGLFINTLPLRVDLQQASAREALQRTREALSALLQHEQATLTLAQRCSGVPASEPLFTAIFNYRHSSPAAVGGDHPQASLLGRLLDAEERVNYPIGVAIDDLGDGFEIEAQCAAGIAPEALAAQLLQALKGLADALLDAPDTPALAIEVLPPAQRHQQLVDWNASAHDAFDARPVHRLVEAQAAATPEATAVVFGDQSLSYAELNAQANRLARELQALGAGPGVTVGLHLQRSLELPLAYLAVLKSGAAFVPLDPELPAARLAQLLADTATPIVLTQSAQQLALQAAVDGAQPQWLALDAPPPSLAAHDSTNLALDLAPEALAYVLYTSGSTGMPKGVMVPHVALSSMLQWTAQALDLRAGDRWLQSIAISFDPSVVDLLMPLMRGAATVAPAPGRLRGDAAALALELATQRITHVMMVPSLLRPLLDQPALAQATALRHVVSGGEALPSDLIEAFRARLPQARLANFYGPTEATVTAVACVNALDTPPGAPVPIGRPIAGTRCHVLGPERQLLPAGAEGELFIGGRGLALGYLNRPELTAERFVPDPFNPGQRLYATGDRVRWLPDGQLQYLGRVDEQVKIRGVRIELGEVEAALNALPQIHQAVVAAHRAANGLAQLVVYVKRLPGEPALQVAPIRAALMAVLPDALVPGVYVELEDLPLLPSGKVNRKALPAPDAHALRQAQPEHAPPQGDTENTLAALWQELLGLPRVGRGDHFFDLGGHSLLATRLVTRVHQQLGVDLALREVFDHPQLSAMAARIDAQRDPEAALPPTAIPAVPRNGPLPVSYSQRRMWLVQQMTPETTAYNMPFAVRLQGELDPALMERTLDAVSRRHEAFRTRFELIDGEPMQIIGDHVPVSLQQIDFSHLPLDEAEAAARATLTALAQRPFDLSTAALHHVHLLRLGARDHVLIWVMHHVIGDAWSAGVLMRDLNEVFTALQAEREAAPRPTRIDYADYAVWQRQTLQAQALDGQMAYWRQRLSGLEPLSLPTDRQRRGAANGRGGGVVRDLRPGLLGTLQRFSAAHGVTPYMTMMACFAMLLGRVSGHEDVAVGTPIANRRRFEAEHLVGTFVNTLVMRTDLSGNPSFEALLARVRDAALDAYAHQDASFERLVEELSPGRDATASPLVQVMFNVINTPMDMPTFGNLKPKIFEFDRGAAQFDLSVTVDTQLYGKVHLEFAEDLFDRTSAERLSDAYLALLDQVLQAPQQPIGSFSVLSARDADQLARWNDTAADYPRELNLDQWLQRQTEATPDAVALVQPGVGELTQQELHGRANALARLLRERGIGRGDLVGLCTERGLEMVVSQLAVLKSGAAYVPLDPTYPADRLAYMAEDAKLALLITESALVDVLAWPRDQTLLLDIDLLTAFTDESPLAPDPERDARPQDPAYVIYTSGSTGKPKGVVVHQQAVVNFLASMAKQPGLTADDRLLAVTTLSFDIAVLELLLPLSVGARAVLASRDDAVDGLALKQLCEEYGITVMQATPSTWRMLIEAGWQGHAGFKALIGGEGLPGDLAALLLAHCGELWNMYGPTETTVWSTCWRVTGTEGISIGTPIANTTVQILDARLQPCPIGVPGEICIGGEGVTLGYLHRAELTAERFVPDPLRPGHRLYRTGDRGRWRADGLLEHQGRMDFQVKVRGYRIELGEIETALTAHPAITRAVVIVREDRPGDQRLVAYLVSEGEMPVVQALRDHLRGSLPDYMVPQHFVGLDAIPLLPNGKINRHALPAPAAEAHSGGERDEAGFVAPSTPTELELAAIWARLLGVERVGSTDNFFNLGGHSLLAMRAVAEINSRLNTRITVRQMIFDNLGQIARAIGTEDRNR</sequence>
<dbReference type="GO" id="GO:0005737">
    <property type="term" value="C:cytoplasm"/>
    <property type="evidence" value="ECO:0007669"/>
    <property type="project" value="TreeGrafter"/>
</dbReference>
<dbReference type="CDD" id="cd12116">
    <property type="entry name" value="A_NRPS_Ta1_like"/>
    <property type="match status" value="1"/>
</dbReference>
<accession>A0A6G8IFD6</accession>
<evidence type="ECO:0000256" key="4">
    <source>
        <dbReference type="ARBA" id="ARBA00022553"/>
    </source>
</evidence>
<feature type="domain" description="Carrier" evidence="5">
    <location>
        <begin position="3751"/>
        <end position="3828"/>
    </location>
</feature>
<evidence type="ECO:0000259" key="5">
    <source>
        <dbReference type="PROSITE" id="PS50075"/>
    </source>
</evidence>
<dbReference type="CDD" id="cd05930">
    <property type="entry name" value="A_NRPS"/>
    <property type="match status" value="3"/>
</dbReference>
<dbReference type="InterPro" id="IPR001242">
    <property type="entry name" value="Condensation_dom"/>
</dbReference>
<dbReference type="CDD" id="cd19544">
    <property type="entry name" value="E-C_NRPS"/>
    <property type="match status" value="1"/>
</dbReference>
<organism evidence="6 7">
    <name type="scientific">Hydrogenophaga crocea</name>
    <dbReference type="NCBI Taxonomy" id="2716225"/>
    <lineage>
        <taxon>Bacteria</taxon>
        <taxon>Pseudomonadati</taxon>
        <taxon>Pseudomonadota</taxon>
        <taxon>Betaproteobacteria</taxon>
        <taxon>Burkholderiales</taxon>
        <taxon>Comamonadaceae</taxon>
        <taxon>Hydrogenophaga</taxon>
    </lineage>
</organism>
<evidence type="ECO:0000256" key="1">
    <source>
        <dbReference type="ARBA" id="ARBA00001957"/>
    </source>
</evidence>
<dbReference type="Gene3D" id="3.30.559.30">
    <property type="entry name" value="Nonribosomal peptide synthetase, condensation domain"/>
    <property type="match status" value="3"/>
</dbReference>
<dbReference type="FunFam" id="3.40.50.980:FF:000001">
    <property type="entry name" value="Non-ribosomal peptide synthetase"/>
    <property type="match status" value="4"/>
</dbReference>
<dbReference type="InterPro" id="IPR023213">
    <property type="entry name" value="CAT-like_dom_sf"/>
</dbReference>
<dbReference type="InterPro" id="IPR006162">
    <property type="entry name" value="Ppantetheine_attach_site"/>
</dbReference>
<dbReference type="Gene3D" id="3.30.300.30">
    <property type="match status" value="4"/>
</dbReference>
<dbReference type="NCBIfam" id="NF003417">
    <property type="entry name" value="PRK04813.1"/>
    <property type="match status" value="4"/>
</dbReference>
<dbReference type="NCBIfam" id="TIGR01733">
    <property type="entry name" value="AA-adenyl-dom"/>
    <property type="match status" value="4"/>
</dbReference>
<protein>
    <submittedName>
        <fullName evidence="6">Amino acid adenylation domain-containing protein</fullName>
    </submittedName>
</protein>
<dbReference type="InterPro" id="IPR009081">
    <property type="entry name" value="PP-bd_ACP"/>
</dbReference>
<dbReference type="InterPro" id="IPR020845">
    <property type="entry name" value="AMP-binding_CS"/>
</dbReference>
<dbReference type="Gene3D" id="1.10.1200.10">
    <property type="entry name" value="ACP-like"/>
    <property type="match status" value="3"/>
</dbReference>
<proteinExistence type="inferred from homology"/>
<dbReference type="InterPro" id="IPR000873">
    <property type="entry name" value="AMP-dep_synth/lig_dom"/>
</dbReference>
<dbReference type="SUPFAM" id="SSF47336">
    <property type="entry name" value="ACP-like"/>
    <property type="match status" value="4"/>
</dbReference>
<name>A0A6G8IFD6_9BURK</name>
<dbReference type="PANTHER" id="PTHR45527:SF1">
    <property type="entry name" value="FATTY ACID SYNTHASE"/>
    <property type="match status" value="1"/>
</dbReference>
<dbReference type="Pfam" id="PF00668">
    <property type="entry name" value="Condensation"/>
    <property type="match status" value="3"/>
</dbReference>
<dbReference type="SUPFAM" id="SSF52777">
    <property type="entry name" value="CoA-dependent acyltransferases"/>
    <property type="match status" value="6"/>
</dbReference>
<dbReference type="GO" id="GO:0043041">
    <property type="term" value="P:amino acid activation for nonribosomal peptide biosynthetic process"/>
    <property type="evidence" value="ECO:0007669"/>
    <property type="project" value="TreeGrafter"/>
</dbReference>
<dbReference type="EMBL" id="CP049989">
    <property type="protein sequence ID" value="QIM51882.1"/>
    <property type="molecule type" value="Genomic_DNA"/>
</dbReference>
<dbReference type="Pfam" id="PF13193">
    <property type="entry name" value="AMP-binding_C"/>
    <property type="match status" value="3"/>
</dbReference>